<evidence type="ECO:0000256" key="1">
    <source>
        <dbReference type="SAM" id="MobiDB-lite"/>
    </source>
</evidence>
<reference evidence="3" key="1">
    <citation type="journal article" date="2015" name="PLoS Genet.">
        <title>The dynamic genome and transcriptome of the human fungal pathogen Blastomyces and close relative Emmonsia.</title>
        <authorList>
            <person name="Munoz J.F."/>
            <person name="Gauthier G.M."/>
            <person name="Desjardins C.A."/>
            <person name="Gallo J.E."/>
            <person name="Holder J."/>
            <person name="Sullivan T.D."/>
            <person name="Marty A.J."/>
            <person name="Carmen J.C."/>
            <person name="Chen Z."/>
            <person name="Ding L."/>
            <person name="Gujja S."/>
            <person name="Magrini V."/>
            <person name="Misas E."/>
            <person name="Mitreva M."/>
            <person name="Priest M."/>
            <person name="Saif S."/>
            <person name="Whiston E.A."/>
            <person name="Young S."/>
            <person name="Zeng Q."/>
            <person name="Goldman W.E."/>
            <person name="Mardis E.R."/>
            <person name="Taylor J.W."/>
            <person name="McEwen J.G."/>
            <person name="Clay O.K."/>
            <person name="Klein B.S."/>
            <person name="Cuomo C.A."/>
        </authorList>
    </citation>
    <scope>NUCLEOTIDE SEQUENCE [LARGE SCALE GENOMIC DNA]</scope>
    <source>
        <strain evidence="3">UAMH 139</strain>
    </source>
</reference>
<name>A0A0H1B974_9EURO</name>
<accession>A0A0H1B974</accession>
<feature type="region of interest" description="Disordered" evidence="1">
    <location>
        <begin position="63"/>
        <end position="85"/>
    </location>
</feature>
<evidence type="ECO:0000313" key="2">
    <source>
        <dbReference type="EMBL" id="KLJ07925.1"/>
    </source>
</evidence>
<proteinExistence type="predicted"/>
<dbReference type="Proteomes" id="UP000053573">
    <property type="component" value="Unassembled WGS sequence"/>
</dbReference>
<organism evidence="2 3">
    <name type="scientific">Blastomyces silverae</name>
    <dbReference type="NCBI Taxonomy" id="2060906"/>
    <lineage>
        <taxon>Eukaryota</taxon>
        <taxon>Fungi</taxon>
        <taxon>Dikarya</taxon>
        <taxon>Ascomycota</taxon>
        <taxon>Pezizomycotina</taxon>
        <taxon>Eurotiomycetes</taxon>
        <taxon>Eurotiomycetidae</taxon>
        <taxon>Onygenales</taxon>
        <taxon>Ajellomycetaceae</taxon>
        <taxon>Blastomyces</taxon>
    </lineage>
</organism>
<dbReference type="AlphaFoldDB" id="A0A0H1B974"/>
<comment type="caution">
    <text evidence="2">The sequence shown here is derived from an EMBL/GenBank/DDBJ whole genome shotgun (WGS) entry which is preliminary data.</text>
</comment>
<keyword evidence="3" id="KW-1185">Reference proteome</keyword>
<feature type="compositionally biased region" description="Polar residues" evidence="1">
    <location>
        <begin position="1"/>
        <end position="10"/>
    </location>
</feature>
<evidence type="ECO:0000313" key="3">
    <source>
        <dbReference type="Proteomes" id="UP000053573"/>
    </source>
</evidence>
<feature type="region of interest" description="Disordered" evidence="1">
    <location>
        <begin position="1"/>
        <end position="20"/>
    </location>
</feature>
<protein>
    <submittedName>
        <fullName evidence="2">Uncharacterized protein</fullName>
    </submittedName>
</protein>
<dbReference type="EMBL" id="LDEV01002719">
    <property type="protein sequence ID" value="KLJ07925.1"/>
    <property type="molecule type" value="Genomic_DNA"/>
</dbReference>
<gene>
    <name evidence="2" type="ORF">EMPG_16602</name>
</gene>
<sequence>MRTASTTTAPPSMRRAAGKARAGSADYYYPNYPLPKDPPEPLHYHICFPFHLHVRHHPHPLLLPRTSKPNNSRSSLRGCRSKSAWPYTTTPSPAIASISSESPGKWPVLRVRRASRRDIHVSRAGTWSIHACQPPFIVHSWVTGLIPLEIYQRSWKRHPWYSRTAQREASSAL</sequence>